<keyword evidence="1" id="KW-0812">Transmembrane</keyword>
<feature type="transmembrane region" description="Helical" evidence="1">
    <location>
        <begin position="133"/>
        <end position="157"/>
    </location>
</feature>
<gene>
    <name evidence="2" type="ORF">BJ875DRAFT_467195</name>
</gene>
<evidence type="ECO:0000313" key="3">
    <source>
        <dbReference type="Proteomes" id="UP000824998"/>
    </source>
</evidence>
<keyword evidence="1" id="KW-0472">Membrane</keyword>
<sequence>MAYKATRVAESGAAQPAFRKRFIIPVWGAQLLIMPPYIVLIAILLSIGKAGSQYGYSPPALVVVNVLINGASLILICLEISLFQYMELRPRFFVISSIVKTVVAPISIGLLAYKLKAEWNIDAQGPFPANRLYLIVVLVFGVLILLAVILSLIYSLLAMKKNTRRSNALMAKYAGT</sequence>
<comment type="caution">
    <text evidence="2">The sequence shown here is derived from an EMBL/GenBank/DDBJ whole genome shotgun (WGS) entry which is preliminary data.</text>
</comment>
<dbReference type="AlphaFoldDB" id="A0A9P7YF49"/>
<proteinExistence type="predicted"/>
<evidence type="ECO:0000313" key="2">
    <source>
        <dbReference type="EMBL" id="KAG9232312.1"/>
    </source>
</evidence>
<feature type="transmembrane region" description="Helical" evidence="1">
    <location>
        <begin position="60"/>
        <end position="80"/>
    </location>
</feature>
<dbReference type="Proteomes" id="UP000824998">
    <property type="component" value="Unassembled WGS sequence"/>
</dbReference>
<organism evidence="2 3">
    <name type="scientific">Amylocarpus encephaloides</name>
    <dbReference type="NCBI Taxonomy" id="45428"/>
    <lineage>
        <taxon>Eukaryota</taxon>
        <taxon>Fungi</taxon>
        <taxon>Dikarya</taxon>
        <taxon>Ascomycota</taxon>
        <taxon>Pezizomycotina</taxon>
        <taxon>Leotiomycetes</taxon>
        <taxon>Helotiales</taxon>
        <taxon>Helotiales incertae sedis</taxon>
        <taxon>Amylocarpus</taxon>
    </lineage>
</organism>
<evidence type="ECO:0000256" key="1">
    <source>
        <dbReference type="SAM" id="Phobius"/>
    </source>
</evidence>
<name>A0A9P7YF49_9HELO</name>
<keyword evidence="3" id="KW-1185">Reference proteome</keyword>
<feature type="transmembrane region" description="Helical" evidence="1">
    <location>
        <begin position="92"/>
        <end position="113"/>
    </location>
</feature>
<reference evidence="2" key="1">
    <citation type="journal article" date="2021" name="IMA Fungus">
        <title>Genomic characterization of three marine fungi, including Emericellopsis atlantica sp. nov. with signatures of a generalist lifestyle and marine biomass degradation.</title>
        <authorList>
            <person name="Hagestad O.C."/>
            <person name="Hou L."/>
            <person name="Andersen J.H."/>
            <person name="Hansen E.H."/>
            <person name="Altermark B."/>
            <person name="Li C."/>
            <person name="Kuhnert E."/>
            <person name="Cox R.J."/>
            <person name="Crous P.W."/>
            <person name="Spatafora J.W."/>
            <person name="Lail K."/>
            <person name="Amirebrahimi M."/>
            <person name="Lipzen A."/>
            <person name="Pangilinan J."/>
            <person name="Andreopoulos W."/>
            <person name="Hayes R.D."/>
            <person name="Ng V."/>
            <person name="Grigoriev I.V."/>
            <person name="Jackson S.A."/>
            <person name="Sutton T.D.S."/>
            <person name="Dobson A.D.W."/>
            <person name="Rama T."/>
        </authorList>
    </citation>
    <scope>NUCLEOTIDE SEQUENCE</scope>
    <source>
        <strain evidence="2">TRa018bII</strain>
    </source>
</reference>
<keyword evidence="1" id="KW-1133">Transmembrane helix</keyword>
<dbReference type="EMBL" id="MU251555">
    <property type="protein sequence ID" value="KAG9232312.1"/>
    <property type="molecule type" value="Genomic_DNA"/>
</dbReference>
<feature type="transmembrane region" description="Helical" evidence="1">
    <location>
        <begin position="22"/>
        <end position="48"/>
    </location>
</feature>
<protein>
    <submittedName>
        <fullName evidence="2">Uncharacterized protein</fullName>
    </submittedName>
</protein>
<accession>A0A9P7YF49</accession>